<protein>
    <submittedName>
        <fullName evidence="1">Uncharacterized protein</fullName>
    </submittedName>
</protein>
<sequence>MKQFETRFKQVDVLPMVKHFMDALDLFSLFKKYVPAAPDSLADHAESLCILTA</sequence>
<reference evidence="1" key="1">
    <citation type="journal article" date="2014" name="Front. Microbiol.">
        <title>High frequency of phylogenetically diverse reductive dehalogenase-homologous genes in deep subseafloor sedimentary metagenomes.</title>
        <authorList>
            <person name="Kawai M."/>
            <person name="Futagami T."/>
            <person name="Toyoda A."/>
            <person name="Takaki Y."/>
            <person name="Nishi S."/>
            <person name="Hori S."/>
            <person name="Arai W."/>
            <person name="Tsubouchi T."/>
            <person name="Morono Y."/>
            <person name="Uchiyama I."/>
            <person name="Ito T."/>
            <person name="Fujiyama A."/>
            <person name="Inagaki F."/>
            <person name="Takami H."/>
        </authorList>
    </citation>
    <scope>NUCLEOTIDE SEQUENCE</scope>
    <source>
        <strain evidence="1">Expedition CK06-06</strain>
    </source>
</reference>
<comment type="caution">
    <text evidence="1">The sequence shown here is derived from an EMBL/GenBank/DDBJ whole genome shotgun (WGS) entry which is preliminary data.</text>
</comment>
<proteinExistence type="predicted"/>
<gene>
    <name evidence="1" type="ORF">S01H4_15832</name>
</gene>
<accession>X0ZPY0</accession>
<dbReference type="EMBL" id="BART01006941">
    <property type="protein sequence ID" value="GAG71795.1"/>
    <property type="molecule type" value="Genomic_DNA"/>
</dbReference>
<feature type="non-terminal residue" evidence="1">
    <location>
        <position position="53"/>
    </location>
</feature>
<dbReference type="AlphaFoldDB" id="X0ZPY0"/>
<evidence type="ECO:0000313" key="1">
    <source>
        <dbReference type="EMBL" id="GAG71795.1"/>
    </source>
</evidence>
<organism evidence="1">
    <name type="scientific">marine sediment metagenome</name>
    <dbReference type="NCBI Taxonomy" id="412755"/>
    <lineage>
        <taxon>unclassified sequences</taxon>
        <taxon>metagenomes</taxon>
        <taxon>ecological metagenomes</taxon>
    </lineage>
</organism>
<name>X0ZPY0_9ZZZZ</name>